<dbReference type="Gene3D" id="3.60.15.10">
    <property type="entry name" value="Ribonuclease Z/Hydroxyacylglutathione hydrolase-like"/>
    <property type="match status" value="1"/>
</dbReference>
<dbReference type="InterPro" id="IPR036866">
    <property type="entry name" value="RibonucZ/Hydroxyglut_hydro"/>
</dbReference>
<feature type="domain" description="Metallo-beta-lactamase" evidence="2">
    <location>
        <begin position="12"/>
        <end position="201"/>
    </location>
</feature>
<dbReference type="InterPro" id="IPR044528">
    <property type="entry name" value="POD-like_MBL-fold"/>
</dbReference>
<evidence type="ECO:0000313" key="4">
    <source>
        <dbReference type="Proteomes" id="UP001359886"/>
    </source>
</evidence>
<dbReference type="GO" id="GO:0006749">
    <property type="term" value="P:glutathione metabolic process"/>
    <property type="evidence" value="ECO:0007669"/>
    <property type="project" value="InterPro"/>
</dbReference>
<dbReference type="AlphaFoldDB" id="A0AAW9RH03"/>
<evidence type="ECO:0000256" key="1">
    <source>
        <dbReference type="ARBA" id="ARBA00022723"/>
    </source>
</evidence>
<dbReference type="Proteomes" id="UP001359886">
    <property type="component" value="Unassembled WGS sequence"/>
</dbReference>
<dbReference type="GO" id="GO:0046872">
    <property type="term" value="F:metal ion binding"/>
    <property type="evidence" value="ECO:0007669"/>
    <property type="project" value="UniProtKB-KW"/>
</dbReference>
<proteinExistence type="predicted"/>
<dbReference type="PANTHER" id="PTHR43084">
    <property type="entry name" value="PERSULFIDE DIOXYGENASE ETHE1"/>
    <property type="match status" value="1"/>
</dbReference>
<dbReference type="SMART" id="SM00849">
    <property type="entry name" value="Lactamase_B"/>
    <property type="match status" value="1"/>
</dbReference>
<dbReference type="InterPro" id="IPR001279">
    <property type="entry name" value="Metallo-B-lactamas"/>
</dbReference>
<dbReference type="GO" id="GO:0050313">
    <property type="term" value="F:sulfur dioxygenase activity"/>
    <property type="evidence" value="ECO:0007669"/>
    <property type="project" value="InterPro"/>
</dbReference>
<comment type="caution">
    <text evidence="3">The sequence shown here is derived from an EMBL/GenBank/DDBJ whole genome shotgun (WGS) entry which is preliminary data.</text>
</comment>
<dbReference type="CDD" id="cd07724">
    <property type="entry name" value="POD-like_MBL-fold"/>
    <property type="match status" value="1"/>
</dbReference>
<sequence length="296" mass="32445">MDILPFYEPQTGTWSYLLVDPGEHAAALVDPVLEFDPVSGLTDTSFVDAILNAADERGARIQWVLETHAHADHLTAADYVRRKHGARVVIGRGIRAVQRTFQRVFDFTDLSTDGRQFDRLVDEGDVIRLGSQEIAVMETPGHTSDSVTYRVADAAFVGDTLFAPNYGTARCDFPGGDAGTLYDSIVRLHALPDDTRLFLCHDYPGEGHQPQCRVTVAESRRSNIHISADTHRDDYVAMRNERDAGLDLPRLILPSVQVNIRAGAPPPPGPNGTAYLRTPFNRSLAELVAGTGPEAD</sequence>
<keyword evidence="4" id="KW-1185">Reference proteome</keyword>
<dbReference type="Pfam" id="PF00753">
    <property type="entry name" value="Lactamase_B"/>
    <property type="match status" value="1"/>
</dbReference>
<accession>A0AAW9RH03</accession>
<gene>
    <name evidence="3" type="ORF">V3330_13810</name>
</gene>
<dbReference type="PANTHER" id="PTHR43084:SF1">
    <property type="entry name" value="PERSULFIDE DIOXYGENASE ETHE1, MITOCHONDRIAL"/>
    <property type="match status" value="1"/>
</dbReference>
<reference evidence="3 4" key="1">
    <citation type="submission" date="2024-02" db="EMBL/GenBank/DDBJ databases">
        <title>A novel Wenzhouxiangellaceae bacterium, isolated from coastal sediments.</title>
        <authorList>
            <person name="Du Z.-J."/>
            <person name="Ye Y.-Q."/>
            <person name="Zhang X.-Y."/>
        </authorList>
    </citation>
    <scope>NUCLEOTIDE SEQUENCE [LARGE SCALE GENOMIC DNA]</scope>
    <source>
        <strain evidence="3 4">CH-27</strain>
    </source>
</reference>
<dbReference type="EMBL" id="JAZHOG010000009">
    <property type="protein sequence ID" value="MEJ8568704.1"/>
    <property type="molecule type" value="Genomic_DNA"/>
</dbReference>
<dbReference type="RefSeq" id="WP_354696027.1">
    <property type="nucleotide sequence ID" value="NZ_JAZHOG010000009.1"/>
</dbReference>
<dbReference type="GO" id="GO:0070813">
    <property type="term" value="P:hydrogen sulfide metabolic process"/>
    <property type="evidence" value="ECO:0007669"/>
    <property type="project" value="TreeGrafter"/>
</dbReference>
<protein>
    <submittedName>
        <fullName evidence="3">MBL fold metallo-hydrolase</fullName>
    </submittedName>
</protein>
<name>A0AAW9RH03_9GAMM</name>
<organism evidence="3 4">
    <name type="scientific">Elongatibacter sediminis</name>
    <dbReference type="NCBI Taxonomy" id="3119006"/>
    <lineage>
        <taxon>Bacteria</taxon>
        <taxon>Pseudomonadati</taxon>
        <taxon>Pseudomonadota</taxon>
        <taxon>Gammaproteobacteria</taxon>
        <taxon>Chromatiales</taxon>
        <taxon>Wenzhouxiangellaceae</taxon>
        <taxon>Elongatibacter</taxon>
    </lineage>
</organism>
<dbReference type="InterPro" id="IPR051682">
    <property type="entry name" value="Mito_Persulfide_Diox"/>
</dbReference>
<keyword evidence="1" id="KW-0479">Metal-binding</keyword>
<evidence type="ECO:0000259" key="2">
    <source>
        <dbReference type="SMART" id="SM00849"/>
    </source>
</evidence>
<dbReference type="SUPFAM" id="SSF56281">
    <property type="entry name" value="Metallo-hydrolase/oxidoreductase"/>
    <property type="match status" value="1"/>
</dbReference>
<evidence type="ECO:0000313" key="3">
    <source>
        <dbReference type="EMBL" id="MEJ8568704.1"/>
    </source>
</evidence>